<dbReference type="Proteomes" id="UP000199111">
    <property type="component" value="Unassembled WGS sequence"/>
</dbReference>
<dbReference type="EMBL" id="FOQY01000041">
    <property type="protein sequence ID" value="SFK92831.1"/>
    <property type="molecule type" value="Genomic_DNA"/>
</dbReference>
<name>A0A1I4DLP7_9ACTN</name>
<evidence type="ECO:0000313" key="4">
    <source>
        <dbReference type="Proteomes" id="UP000199111"/>
    </source>
</evidence>
<dbReference type="Gene3D" id="2.60.40.2880">
    <property type="entry name" value="MmpS1-5, C-terminal soluble domain"/>
    <property type="match status" value="1"/>
</dbReference>
<gene>
    <name evidence="3" type="ORF">SAMN05216275_14177</name>
</gene>
<protein>
    <recommendedName>
        <fullName evidence="2">DUF4190 domain-containing protein</fullName>
    </recommendedName>
</protein>
<evidence type="ECO:0000313" key="3">
    <source>
        <dbReference type="EMBL" id="SFK92831.1"/>
    </source>
</evidence>
<evidence type="ECO:0000256" key="1">
    <source>
        <dbReference type="SAM" id="Phobius"/>
    </source>
</evidence>
<dbReference type="InterPro" id="IPR025241">
    <property type="entry name" value="DUF4190"/>
</dbReference>
<dbReference type="InterPro" id="IPR038468">
    <property type="entry name" value="MmpS_C"/>
</dbReference>
<keyword evidence="1" id="KW-0812">Transmembrane</keyword>
<dbReference type="GeneID" id="96302964"/>
<organism evidence="3 4">
    <name type="scientific">Streptosporangium canum</name>
    <dbReference type="NCBI Taxonomy" id="324952"/>
    <lineage>
        <taxon>Bacteria</taxon>
        <taxon>Bacillati</taxon>
        <taxon>Actinomycetota</taxon>
        <taxon>Actinomycetes</taxon>
        <taxon>Streptosporangiales</taxon>
        <taxon>Streptosporangiaceae</taxon>
        <taxon>Streptosporangium</taxon>
    </lineage>
</organism>
<proteinExistence type="predicted"/>
<keyword evidence="1" id="KW-1133">Transmembrane helix</keyword>
<feature type="transmembrane region" description="Helical" evidence="1">
    <location>
        <begin position="37"/>
        <end position="67"/>
    </location>
</feature>
<evidence type="ECO:0000259" key="2">
    <source>
        <dbReference type="Pfam" id="PF13828"/>
    </source>
</evidence>
<accession>A0A1I4DLP7</accession>
<reference evidence="4" key="1">
    <citation type="submission" date="2016-10" db="EMBL/GenBank/DDBJ databases">
        <authorList>
            <person name="Varghese N."/>
            <person name="Submissions S."/>
        </authorList>
    </citation>
    <scope>NUCLEOTIDE SEQUENCE [LARGE SCALE GENOMIC DNA]</scope>
    <source>
        <strain evidence="4">CGMCC 4.2126</strain>
    </source>
</reference>
<dbReference type="Pfam" id="PF13828">
    <property type="entry name" value="DUF4190"/>
    <property type="match status" value="1"/>
</dbReference>
<dbReference type="RefSeq" id="WP_093891497.1">
    <property type="nucleotide sequence ID" value="NZ_FOQY01000041.1"/>
</dbReference>
<keyword evidence="4" id="KW-1185">Reference proteome</keyword>
<feature type="transmembrane region" description="Helical" evidence="1">
    <location>
        <begin position="79"/>
        <end position="101"/>
    </location>
</feature>
<sequence length="224" mass="23868">MSYPPNYGQQDPYQQQGYGQPYGYAPQQPSPTKTNGLAVASLVLGLTGFITCGFTSLLAIVFGHVSLGQIKRDRTDGHGMALAGVVLGWILTSLWILYWVLVMAGAIAGVGTTALSTPTSDSSSSAVQGSGKHTVVFEAIGSDGATSALNITGSANYRITQDNGVPLPYRKELKVDELRHFYFWVQNASDKGTVTCRIIIDGKVAREETEDGPYGVCRVTADTP</sequence>
<keyword evidence="1" id="KW-0472">Membrane</keyword>
<dbReference type="AlphaFoldDB" id="A0A1I4DLP7"/>
<feature type="domain" description="DUF4190" evidence="2">
    <location>
        <begin position="37"/>
        <end position="98"/>
    </location>
</feature>